<protein>
    <submittedName>
        <fullName evidence="1">Uncharacterized protein</fullName>
    </submittedName>
</protein>
<evidence type="ECO:0000313" key="2">
    <source>
        <dbReference type="Proteomes" id="UP000219573"/>
    </source>
</evidence>
<dbReference type="Proteomes" id="UP000219573">
    <property type="component" value="Unassembled WGS sequence"/>
</dbReference>
<reference evidence="2" key="1">
    <citation type="submission" date="2017-09" db="EMBL/GenBank/DDBJ databases">
        <authorList>
            <person name="Varghese N."/>
            <person name="Submissions S."/>
        </authorList>
    </citation>
    <scope>NUCLEOTIDE SEQUENCE [LARGE SCALE GENOMIC DNA]</scope>
    <source>
        <strain evidence="2">MSL47</strain>
    </source>
</reference>
<evidence type="ECO:0000313" key="1">
    <source>
        <dbReference type="EMBL" id="SNY41234.1"/>
    </source>
</evidence>
<dbReference type="RefSeq" id="WP_097019033.1">
    <property type="nucleotide sequence ID" value="NZ_OBDZ01000028.1"/>
</dbReference>
<gene>
    <name evidence="1" type="ORF">SAMN06265827_12822</name>
</gene>
<proteinExistence type="predicted"/>
<dbReference type="EMBL" id="OBDZ01000028">
    <property type="protein sequence ID" value="SNY41234.1"/>
    <property type="molecule type" value="Genomic_DNA"/>
</dbReference>
<keyword evidence="2" id="KW-1185">Reference proteome</keyword>
<sequence length="63" mass="7274">MLDDSFFAEVDNPEDYMKNHLKRNMDKDMDNPFGGGLLGIIAITIEELYQITDELIKINNLLK</sequence>
<dbReference type="AlphaFoldDB" id="A0A285HZU7"/>
<accession>A0A285HZU7</accession>
<name>A0A285HZU7_9FIRM</name>
<organism evidence="1 2">
    <name type="scientific">Orenia metallireducens</name>
    <dbReference type="NCBI Taxonomy" id="1413210"/>
    <lineage>
        <taxon>Bacteria</taxon>
        <taxon>Bacillati</taxon>
        <taxon>Bacillota</taxon>
        <taxon>Clostridia</taxon>
        <taxon>Halanaerobiales</taxon>
        <taxon>Halobacteroidaceae</taxon>
        <taxon>Orenia</taxon>
    </lineage>
</organism>